<protein>
    <submittedName>
        <fullName evidence="2">Uncharacterized protein</fullName>
    </submittedName>
</protein>
<dbReference type="KEGG" id="sapo:SAPIO_CDS3236"/>
<feature type="compositionally biased region" description="Basic and acidic residues" evidence="1">
    <location>
        <begin position="524"/>
        <end position="535"/>
    </location>
</feature>
<organism evidence="2 3">
    <name type="scientific">Pseudallescheria apiosperma</name>
    <name type="common">Scedosporium apiospermum</name>
    <dbReference type="NCBI Taxonomy" id="563466"/>
    <lineage>
        <taxon>Eukaryota</taxon>
        <taxon>Fungi</taxon>
        <taxon>Dikarya</taxon>
        <taxon>Ascomycota</taxon>
        <taxon>Pezizomycotina</taxon>
        <taxon>Sordariomycetes</taxon>
        <taxon>Hypocreomycetidae</taxon>
        <taxon>Microascales</taxon>
        <taxon>Microascaceae</taxon>
        <taxon>Scedosporium</taxon>
    </lineage>
</organism>
<sequence>MPSETTYADDFQQRSSGAMLAMPYPPLPASPTLTNPDMILPEYERSSSPDRSQSPLHMWKAPLTLADMQYHMPLQNAFPAGPITPTTPIIYGNGTMLSDIGEVTEVESTVGGNSRPASPIPFRARSYNNSGSDAALRSSPTMGAGVVTAPTAKQRRKNVPRERSNSIESTSTVTTSDRPALFADFDDAVSVGDSNFQGDDEESVAESLADDASVQSTRLQSGGNGSGLNEENRYSTSSIGRRAELILANAKRRLTTMEGNLSRARSSLYINSTLESDGSLSAPSPPFASPLGASSEPNSVPLKVGHSRMPSDNLIQTDTNTSPPSAYPRRSASALGAAGGYRQPLNGSKSLDTLKLGLARSVHGAPHNQTDNSLETLSEDESGSESKSRRTSAHLDGFLSPTFGHHPDLPGSRPGSAAQMRELKEQMIGLKGKISTLREQARADSLKRRSLQSLRTPSPFTHARIEQWYAEPQKHSSDNTDTTERSPWNGEVSSVDNGEAGKILNGENAHDPVSAADKPSSPPREYEVPPEEAKIEISPMDSVSISHADPPSHEDPAVDGEGSDDIDDMCTEDGIEPIDDDDEPFRRSISGYTSESGDSLYHDAYQTPLSHEDREDAFDYEHFFLHSAMGTISQQQFQRRGSVGSDDSVETTKGPISTVNEQEVRPRHHTRRGSGDTTSTTDTFATADEGKKSPVTTAAEAPAGVEESNSSASGEPEPELEPENSSSFGSTNYDDYINGVRARRRHNSVIYRPTRTSLHRPSVSSFESTGTNRSFPLVNVNSKVKMNGGILTPQGSPDQELKSISDTLMNETTSIFSKEGIEGGSTSPIQSLPREDQLLVQRLVASLGRCVLGLSEHDQGSPQHMMMKRRLNEARLILEGGGSTAEE</sequence>
<name>A0A084GAB9_PSEDA</name>
<evidence type="ECO:0000313" key="2">
    <source>
        <dbReference type="EMBL" id="KEZ44281.1"/>
    </source>
</evidence>
<feature type="compositionally biased region" description="Low complexity" evidence="1">
    <location>
        <begin position="322"/>
        <end position="332"/>
    </location>
</feature>
<feature type="region of interest" description="Disordered" evidence="1">
    <location>
        <begin position="210"/>
        <end position="237"/>
    </location>
</feature>
<feature type="region of interest" description="Disordered" evidence="1">
    <location>
        <begin position="132"/>
        <end position="179"/>
    </location>
</feature>
<dbReference type="VEuPathDB" id="FungiDB:SAPIO_CDS3236"/>
<gene>
    <name evidence="2" type="ORF">SAPIO_CDS3236</name>
</gene>
<feature type="compositionally biased region" description="Acidic residues" evidence="1">
    <location>
        <begin position="557"/>
        <end position="583"/>
    </location>
</feature>
<dbReference type="HOGENOM" id="CLU_008005_0_0_1"/>
<dbReference type="OrthoDB" id="3438840at2759"/>
<feature type="region of interest" description="Disordered" evidence="1">
    <location>
        <begin position="362"/>
        <end position="392"/>
    </location>
</feature>
<keyword evidence="3" id="KW-1185">Reference proteome</keyword>
<feature type="region of interest" description="Disordered" evidence="1">
    <location>
        <begin position="632"/>
        <end position="733"/>
    </location>
</feature>
<accession>A0A084GAB9</accession>
<evidence type="ECO:0000313" key="3">
    <source>
        <dbReference type="Proteomes" id="UP000028545"/>
    </source>
</evidence>
<feature type="compositionally biased region" description="Polar residues" evidence="1">
    <location>
        <begin position="166"/>
        <end position="177"/>
    </location>
</feature>
<feature type="region of interest" description="Disordered" evidence="1">
    <location>
        <begin position="276"/>
        <end position="332"/>
    </location>
</feature>
<feature type="region of interest" description="Disordered" evidence="1">
    <location>
        <begin position="439"/>
        <end position="601"/>
    </location>
</feature>
<proteinExistence type="predicted"/>
<feature type="compositionally biased region" description="Polar residues" evidence="1">
    <location>
        <begin position="367"/>
        <end position="376"/>
    </location>
</feature>
<dbReference type="GeneID" id="27722308"/>
<feature type="region of interest" description="Disordered" evidence="1">
    <location>
        <begin position="19"/>
        <end position="55"/>
    </location>
</feature>
<reference evidence="2 3" key="1">
    <citation type="journal article" date="2014" name="Genome Announc.">
        <title>Draft genome sequence of the pathogenic fungus Scedosporium apiospermum.</title>
        <authorList>
            <person name="Vandeputte P."/>
            <person name="Ghamrawi S."/>
            <person name="Rechenmann M."/>
            <person name="Iltis A."/>
            <person name="Giraud S."/>
            <person name="Fleury M."/>
            <person name="Thornton C."/>
            <person name="Delhaes L."/>
            <person name="Meyer W."/>
            <person name="Papon N."/>
            <person name="Bouchara J.P."/>
        </authorList>
    </citation>
    <scope>NUCLEOTIDE SEQUENCE [LARGE SCALE GENOMIC DNA]</scope>
    <source>
        <strain evidence="2 3">IHEM 14462</strain>
    </source>
</reference>
<dbReference type="AlphaFoldDB" id="A0A084GAB9"/>
<dbReference type="RefSeq" id="XP_016644080.1">
    <property type="nucleotide sequence ID" value="XM_016786074.1"/>
</dbReference>
<evidence type="ECO:0000256" key="1">
    <source>
        <dbReference type="SAM" id="MobiDB-lite"/>
    </source>
</evidence>
<comment type="caution">
    <text evidence="2">The sequence shown here is derived from an EMBL/GenBank/DDBJ whole genome shotgun (WGS) entry which is preliminary data.</text>
</comment>
<feature type="compositionally biased region" description="Basic and acidic residues" evidence="1">
    <location>
        <begin position="472"/>
        <end position="484"/>
    </location>
</feature>
<dbReference type="OMA" id="LNVMEGN"/>
<dbReference type="EMBL" id="JOWA01000088">
    <property type="protein sequence ID" value="KEZ44281.1"/>
    <property type="molecule type" value="Genomic_DNA"/>
</dbReference>
<dbReference type="Proteomes" id="UP000028545">
    <property type="component" value="Unassembled WGS sequence"/>
</dbReference>